<evidence type="ECO:0000256" key="5">
    <source>
        <dbReference type="PIRSR" id="PIRSR622684-1"/>
    </source>
</evidence>
<dbReference type="OMA" id="TASWISC"/>
<dbReference type="SMART" id="SM00230">
    <property type="entry name" value="CysPc"/>
    <property type="match status" value="1"/>
</dbReference>
<evidence type="ECO:0000256" key="6">
    <source>
        <dbReference type="PROSITE-ProRule" id="PRU00239"/>
    </source>
</evidence>
<feature type="compositionally biased region" description="Polar residues" evidence="7">
    <location>
        <begin position="30"/>
        <end position="47"/>
    </location>
</feature>
<dbReference type="RefSeq" id="XP_001017319.1">
    <property type="nucleotide sequence ID" value="XM_001017319.3"/>
</dbReference>
<keyword evidence="2 6" id="KW-0645">Protease</keyword>
<name>Q23JW9_TETTS</name>
<dbReference type="InterPro" id="IPR000169">
    <property type="entry name" value="Pept_cys_AS"/>
</dbReference>
<keyword evidence="4 6" id="KW-0788">Thiol protease</keyword>
<dbReference type="Proteomes" id="UP000009168">
    <property type="component" value="Unassembled WGS sequence"/>
</dbReference>
<evidence type="ECO:0000256" key="3">
    <source>
        <dbReference type="ARBA" id="ARBA00022801"/>
    </source>
</evidence>
<feature type="active site" evidence="5 6">
    <location>
        <position position="309"/>
    </location>
</feature>
<dbReference type="SUPFAM" id="SSF54001">
    <property type="entry name" value="Cysteine proteinases"/>
    <property type="match status" value="1"/>
</dbReference>
<evidence type="ECO:0000256" key="4">
    <source>
        <dbReference type="ARBA" id="ARBA00022807"/>
    </source>
</evidence>
<dbReference type="PROSITE" id="PS50203">
    <property type="entry name" value="CALPAIN_CAT"/>
    <property type="match status" value="1"/>
</dbReference>
<proteinExistence type="inferred from homology"/>
<dbReference type="InterPro" id="IPR022684">
    <property type="entry name" value="Calpain_cysteine_protease"/>
</dbReference>
<dbReference type="CDD" id="cd00044">
    <property type="entry name" value="CysPc"/>
    <property type="match status" value="1"/>
</dbReference>
<evidence type="ECO:0000259" key="8">
    <source>
        <dbReference type="PROSITE" id="PS50203"/>
    </source>
</evidence>
<dbReference type="PANTHER" id="PTHR10183">
    <property type="entry name" value="CALPAIN"/>
    <property type="match status" value="1"/>
</dbReference>
<reference evidence="10" key="1">
    <citation type="journal article" date="2006" name="PLoS Biol.">
        <title>Macronuclear genome sequence of the ciliate Tetrahymena thermophila, a model eukaryote.</title>
        <authorList>
            <person name="Eisen J.A."/>
            <person name="Coyne R.S."/>
            <person name="Wu M."/>
            <person name="Wu D."/>
            <person name="Thiagarajan M."/>
            <person name="Wortman J.R."/>
            <person name="Badger J.H."/>
            <person name="Ren Q."/>
            <person name="Amedeo P."/>
            <person name="Jones K.M."/>
            <person name="Tallon L.J."/>
            <person name="Delcher A.L."/>
            <person name="Salzberg S.L."/>
            <person name="Silva J.C."/>
            <person name="Haas B.J."/>
            <person name="Majoros W.H."/>
            <person name="Farzad M."/>
            <person name="Carlton J.M."/>
            <person name="Smith R.K. Jr."/>
            <person name="Garg J."/>
            <person name="Pearlman R.E."/>
            <person name="Karrer K.M."/>
            <person name="Sun L."/>
            <person name="Manning G."/>
            <person name="Elde N.C."/>
            <person name="Turkewitz A.P."/>
            <person name="Asai D.J."/>
            <person name="Wilkes D.E."/>
            <person name="Wang Y."/>
            <person name="Cai H."/>
            <person name="Collins K."/>
            <person name="Stewart B.A."/>
            <person name="Lee S.R."/>
            <person name="Wilamowska K."/>
            <person name="Weinberg Z."/>
            <person name="Ruzzo W.L."/>
            <person name="Wloga D."/>
            <person name="Gaertig J."/>
            <person name="Frankel J."/>
            <person name="Tsao C.-C."/>
            <person name="Gorovsky M.A."/>
            <person name="Keeling P.J."/>
            <person name="Waller R.F."/>
            <person name="Patron N.J."/>
            <person name="Cherry J.M."/>
            <person name="Stover N.A."/>
            <person name="Krieger C.J."/>
            <person name="del Toro C."/>
            <person name="Ryder H.F."/>
            <person name="Williamson S.C."/>
            <person name="Barbeau R.A."/>
            <person name="Hamilton E.P."/>
            <person name="Orias E."/>
        </authorList>
    </citation>
    <scope>NUCLEOTIDE SEQUENCE [LARGE SCALE GENOMIC DNA]</scope>
    <source>
        <strain evidence="10">SB210</strain>
    </source>
</reference>
<dbReference type="EMBL" id="GG662673">
    <property type="protein sequence ID" value="EAR97074.1"/>
    <property type="molecule type" value="Genomic_DNA"/>
</dbReference>
<keyword evidence="10" id="KW-1185">Reference proteome</keyword>
<evidence type="ECO:0000256" key="7">
    <source>
        <dbReference type="SAM" id="MobiDB-lite"/>
    </source>
</evidence>
<protein>
    <submittedName>
        <fullName evidence="9">Calpain family cysteine protease</fullName>
    </submittedName>
</protein>
<evidence type="ECO:0000313" key="9">
    <source>
        <dbReference type="EMBL" id="EAR97074.1"/>
    </source>
</evidence>
<dbReference type="InterPro" id="IPR001300">
    <property type="entry name" value="Peptidase_C2_calpain_cat"/>
</dbReference>
<evidence type="ECO:0000313" key="10">
    <source>
        <dbReference type="Proteomes" id="UP000009168"/>
    </source>
</evidence>
<dbReference type="GeneID" id="7833706"/>
<dbReference type="AlphaFoldDB" id="Q23JW9"/>
<dbReference type="GO" id="GO:0006508">
    <property type="term" value="P:proteolysis"/>
    <property type="evidence" value="ECO:0007669"/>
    <property type="project" value="UniProtKB-KW"/>
</dbReference>
<evidence type="ECO:0000256" key="1">
    <source>
        <dbReference type="ARBA" id="ARBA00007623"/>
    </source>
</evidence>
<organism evidence="9 10">
    <name type="scientific">Tetrahymena thermophila (strain SB210)</name>
    <dbReference type="NCBI Taxonomy" id="312017"/>
    <lineage>
        <taxon>Eukaryota</taxon>
        <taxon>Sar</taxon>
        <taxon>Alveolata</taxon>
        <taxon>Ciliophora</taxon>
        <taxon>Intramacronucleata</taxon>
        <taxon>Oligohymenophorea</taxon>
        <taxon>Hymenostomatida</taxon>
        <taxon>Tetrahymenina</taxon>
        <taxon>Tetrahymenidae</taxon>
        <taxon>Tetrahymena</taxon>
    </lineage>
</organism>
<dbReference type="PROSITE" id="PS00139">
    <property type="entry name" value="THIOL_PROTEASE_CYS"/>
    <property type="match status" value="1"/>
</dbReference>
<gene>
    <name evidence="9" type="ORF">TTHERM_00196650</name>
</gene>
<sequence length="705" mass="78824">MFGQNFNIADLNSKFGMSAQPPSQPRSGFGANSSQLSNPLTANTPQSRGRDDTASSTHNMQDFRMNFNIDSISAPRQGNFKDSLSNPMSFGGGFGGSSGFGGQGGFGGSSGFGGGYGNYGGGFGSNTGGFGAPSSNLGGQYGLNKPSQPSSYNYQPTSAPIGNQNVYFANKNTKMADQFVAPPPQKPTPSFDTNQHKQIENIMKQHSDVDKGDMMDKAHLGKVIYSAALSSSSTSQKYDKLLADLKRTNSKFTDSDFPPEKSSLATPDKLGSYRDIVAWKRASEIFKKPCLYEGAIEPNDILQGNMGDCYLLSTLAAIAENPDRIRRIFLTQNYNEQGIYALNIVWRGANREVILDDYFPVDKKNEPYFLKSKNNELWVVLLEKAWAKLHRNYDRLDGQLTKETLHDFTGAPVRSYRTNKDQQQLWQKMVDADKKNFIMTTGTEGEDVGAGDPLRKFGLVSGHAYTLIGANEVRLNNGQTVQLVQVRNPWGEFEWSGKWSDKDSLWNNVSQSEKNRIGYSVEDDGTFFLEYRDMLEYFDGVQICYYHDGFVYSGQEFRSSSTESKYFEIKIPQTGNYYFNVSQISIRIFDEDYQDNPNSHYSDTKFCIADQSGKILQGYYGKKRDLYSCKYIDNPFQFQAGTYQVFVRVNWQKGATHSFGLGAYGPGKIEIKEINKSQAGNLSNAVAPWEQNRYPQFEIEQIAVI</sequence>
<keyword evidence="3 6" id="KW-0378">Hydrolase</keyword>
<dbReference type="Pfam" id="PF00648">
    <property type="entry name" value="Peptidase_C2"/>
    <property type="match status" value="1"/>
</dbReference>
<dbReference type="OrthoDB" id="268518at2759"/>
<feature type="region of interest" description="Disordered" evidence="7">
    <location>
        <begin position="14"/>
        <end position="57"/>
    </location>
</feature>
<dbReference type="PRINTS" id="PR00704">
    <property type="entry name" value="CALPAIN"/>
</dbReference>
<dbReference type="eggNOG" id="KOG0045">
    <property type="taxonomic scope" value="Eukaryota"/>
</dbReference>
<comment type="similarity">
    <text evidence="1">Belongs to the peptidase C2 family.</text>
</comment>
<feature type="domain" description="Calpain catalytic" evidence="8">
    <location>
        <begin position="251"/>
        <end position="547"/>
    </location>
</feature>
<dbReference type="Gene3D" id="3.90.70.10">
    <property type="entry name" value="Cysteine proteinases"/>
    <property type="match status" value="1"/>
</dbReference>
<dbReference type="KEGG" id="tet:TTHERM_00196650"/>
<accession>Q23JW9</accession>
<dbReference type="InParanoid" id="Q23JW9"/>
<dbReference type="GO" id="GO:0004198">
    <property type="term" value="F:calcium-dependent cysteine-type endopeptidase activity"/>
    <property type="evidence" value="ECO:0007669"/>
    <property type="project" value="InterPro"/>
</dbReference>
<dbReference type="FunFam" id="3.90.70.10:FF:000114">
    <property type="entry name" value="Calpain a"/>
    <property type="match status" value="1"/>
</dbReference>
<evidence type="ECO:0000256" key="2">
    <source>
        <dbReference type="ARBA" id="ARBA00022670"/>
    </source>
</evidence>
<dbReference type="HOGENOM" id="CLU_391556_0_0_1"/>
<feature type="active site" evidence="5 6">
    <location>
        <position position="488"/>
    </location>
</feature>
<dbReference type="InterPro" id="IPR038765">
    <property type="entry name" value="Papain-like_cys_pep_sf"/>
</dbReference>
<feature type="active site" evidence="5 6">
    <location>
        <position position="463"/>
    </location>
</feature>
<dbReference type="PANTHER" id="PTHR10183:SF379">
    <property type="entry name" value="CALPAIN-5"/>
    <property type="match status" value="1"/>
</dbReference>